<evidence type="ECO:0000256" key="9">
    <source>
        <dbReference type="SAM" id="Phobius"/>
    </source>
</evidence>
<evidence type="ECO:0000313" key="12">
    <source>
        <dbReference type="Proteomes" id="UP001346869"/>
    </source>
</evidence>
<dbReference type="GO" id="GO:0005886">
    <property type="term" value="C:plasma membrane"/>
    <property type="evidence" value="ECO:0007669"/>
    <property type="project" value="TreeGrafter"/>
</dbReference>
<keyword evidence="7" id="KW-0325">Glycoprotein</keyword>
<evidence type="ECO:0000256" key="2">
    <source>
        <dbReference type="ARBA" id="ARBA00022692"/>
    </source>
</evidence>
<keyword evidence="4" id="KW-0297">G-protein coupled receptor</keyword>
<dbReference type="Gene3D" id="1.20.1070.10">
    <property type="entry name" value="Rhodopsin 7-helix transmembrane proteins"/>
    <property type="match status" value="1"/>
</dbReference>
<dbReference type="PROSITE" id="PS50262">
    <property type="entry name" value="G_PROTEIN_RECEP_F1_2"/>
    <property type="match status" value="1"/>
</dbReference>
<dbReference type="PRINTS" id="PR00237">
    <property type="entry name" value="GPCRRHODOPSN"/>
</dbReference>
<accession>A0AAN7ZVJ8</accession>
<dbReference type="InterPro" id="IPR017452">
    <property type="entry name" value="GPCR_Rhodpsn_7TM"/>
</dbReference>
<evidence type="ECO:0000256" key="6">
    <source>
        <dbReference type="ARBA" id="ARBA00023170"/>
    </source>
</evidence>
<dbReference type="InterPro" id="IPR000276">
    <property type="entry name" value="GPCR_Rhodpsn"/>
</dbReference>
<comment type="caution">
    <text evidence="11">The sequence shown here is derived from an EMBL/GenBank/DDBJ whole genome shotgun (WGS) entry which is preliminary data.</text>
</comment>
<feature type="transmembrane region" description="Helical" evidence="9">
    <location>
        <begin position="85"/>
        <end position="107"/>
    </location>
</feature>
<keyword evidence="8" id="KW-0807">Transducer</keyword>
<organism evidence="11 12">
    <name type="scientific">Eleginops maclovinus</name>
    <name type="common">Patagonian blennie</name>
    <name type="synonym">Eleginus maclovinus</name>
    <dbReference type="NCBI Taxonomy" id="56733"/>
    <lineage>
        <taxon>Eukaryota</taxon>
        <taxon>Metazoa</taxon>
        <taxon>Chordata</taxon>
        <taxon>Craniata</taxon>
        <taxon>Vertebrata</taxon>
        <taxon>Euteleostomi</taxon>
        <taxon>Actinopterygii</taxon>
        <taxon>Neopterygii</taxon>
        <taxon>Teleostei</taxon>
        <taxon>Neoteleostei</taxon>
        <taxon>Acanthomorphata</taxon>
        <taxon>Eupercaria</taxon>
        <taxon>Perciformes</taxon>
        <taxon>Notothenioidei</taxon>
        <taxon>Eleginopidae</taxon>
        <taxon>Eleginops</taxon>
    </lineage>
</organism>
<dbReference type="EMBL" id="JAUZQC010000025">
    <property type="protein sequence ID" value="KAK5848531.1"/>
    <property type="molecule type" value="Genomic_DNA"/>
</dbReference>
<gene>
    <name evidence="11" type="ORF">PBY51_006136</name>
</gene>
<feature type="transmembrane region" description="Helical" evidence="9">
    <location>
        <begin position="182"/>
        <end position="204"/>
    </location>
</feature>
<keyword evidence="12" id="KW-1185">Reference proteome</keyword>
<keyword evidence="3 9" id="KW-1133">Transmembrane helix</keyword>
<sequence>MNGSTVNSFSSAKKYIWDDCDPYYDDDNIDGAGKLGGPSAGFVILLTTYCFEFLVGGPSNLWLMFHILGQRSKVSGVLHADFFPLHLTLAQLIFFLAMPLFFINHWLWRSTNVMDTVTFLSSMVLVMKPLLLCLVCVERYIAVVQPINYLKIKACGYKWPCLVVCWCIYIILASAAIVQRSIFTLCLVFLPALLIDTFCTLSVLRELKKPPPGDRKMNSMKKKAFVTFVIIQAVLYLNYLPLIITMAMEGKVSAVVMKCQYRAPGLAAAVSCSYLQPLFYLHRLGRLPCSKNNR</sequence>
<evidence type="ECO:0000313" key="11">
    <source>
        <dbReference type="EMBL" id="KAK5848531.1"/>
    </source>
</evidence>
<protein>
    <recommendedName>
        <fullName evidence="10">G-protein coupled receptors family 1 profile domain-containing protein</fullName>
    </recommendedName>
</protein>
<keyword evidence="5 9" id="KW-0472">Membrane</keyword>
<evidence type="ECO:0000256" key="7">
    <source>
        <dbReference type="ARBA" id="ARBA00023180"/>
    </source>
</evidence>
<dbReference type="GO" id="GO:0035025">
    <property type="term" value="P:positive regulation of Rho protein signal transduction"/>
    <property type="evidence" value="ECO:0007669"/>
    <property type="project" value="TreeGrafter"/>
</dbReference>
<dbReference type="Proteomes" id="UP001346869">
    <property type="component" value="Unassembled WGS sequence"/>
</dbReference>
<evidence type="ECO:0000256" key="4">
    <source>
        <dbReference type="ARBA" id="ARBA00023040"/>
    </source>
</evidence>
<reference evidence="11 12" key="1">
    <citation type="journal article" date="2023" name="Genes (Basel)">
        <title>Chromosome-Level Genome Assembly and Circadian Gene Repertoire of the Patagonia Blennie Eleginops maclovinus-The Closest Ancestral Proxy of Antarctic Cryonotothenioids.</title>
        <authorList>
            <person name="Cheng C.C."/>
            <person name="Rivera-Colon A.G."/>
            <person name="Minhas B.F."/>
            <person name="Wilson L."/>
            <person name="Rayamajhi N."/>
            <person name="Vargas-Chacoff L."/>
            <person name="Catchen J.M."/>
        </authorList>
    </citation>
    <scope>NUCLEOTIDE SEQUENCE [LARGE SCALE GENOMIC DNA]</scope>
    <source>
        <strain evidence="11">JMC-PN-2008</strain>
    </source>
</reference>
<dbReference type="Pfam" id="PF00001">
    <property type="entry name" value="7tm_1"/>
    <property type="match status" value="1"/>
</dbReference>
<evidence type="ECO:0000259" key="10">
    <source>
        <dbReference type="PROSITE" id="PS50262"/>
    </source>
</evidence>
<evidence type="ECO:0000256" key="1">
    <source>
        <dbReference type="ARBA" id="ARBA00004141"/>
    </source>
</evidence>
<reference evidence="11 12" key="2">
    <citation type="journal article" date="2023" name="Mol. Biol. Evol.">
        <title>Genomics of Secondarily Temperate Adaptation in the Only Non-Antarctic Icefish.</title>
        <authorList>
            <person name="Rivera-Colon A.G."/>
            <person name="Rayamajhi N."/>
            <person name="Minhas B.F."/>
            <person name="Madrigal G."/>
            <person name="Bilyk K.T."/>
            <person name="Yoon V."/>
            <person name="Hune M."/>
            <person name="Gregory S."/>
            <person name="Cheng C.H.C."/>
            <person name="Catchen J.M."/>
        </authorList>
    </citation>
    <scope>NUCLEOTIDE SEQUENCE [LARGE SCALE GENOMIC DNA]</scope>
    <source>
        <strain evidence="11">JMC-PN-2008</strain>
    </source>
</reference>
<keyword evidence="2 9" id="KW-0812">Transmembrane</keyword>
<evidence type="ECO:0000256" key="5">
    <source>
        <dbReference type="ARBA" id="ARBA00023136"/>
    </source>
</evidence>
<evidence type="ECO:0000256" key="8">
    <source>
        <dbReference type="ARBA" id="ARBA00023224"/>
    </source>
</evidence>
<dbReference type="SUPFAM" id="SSF81321">
    <property type="entry name" value="Family A G protein-coupled receptor-like"/>
    <property type="match status" value="1"/>
</dbReference>
<dbReference type="PANTHER" id="PTHR24232">
    <property type="entry name" value="G-PROTEIN COUPLED RECEPTOR"/>
    <property type="match status" value="1"/>
</dbReference>
<feature type="transmembrane region" description="Helical" evidence="9">
    <location>
        <begin position="264"/>
        <end position="281"/>
    </location>
</feature>
<dbReference type="GO" id="GO:0007200">
    <property type="term" value="P:phospholipase C-activating G protein-coupled receptor signaling pathway"/>
    <property type="evidence" value="ECO:0007669"/>
    <property type="project" value="TreeGrafter"/>
</dbReference>
<dbReference type="GO" id="GO:0004930">
    <property type="term" value="F:G protein-coupled receptor activity"/>
    <property type="evidence" value="ECO:0007669"/>
    <property type="project" value="UniProtKB-KW"/>
</dbReference>
<name>A0AAN7ZVJ8_ELEMC</name>
<proteinExistence type="predicted"/>
<evidence type="ECO:0000256" key="3">
    <source>
        <dbReference type="ARBA" id="ARBA00022989"/>
    </source>
</evidence>
<dbReference type="AlphaFoldDB" id="A0AAN7ZVJ8"/>
<feature type="domain" description="G-protein coupled receptors family 1 profile" evidence="10">
    <location>
        <begin position="59"/>
        <end position="280"/>
    </location>
</feature>
<feature type="transmembrane region" description="Helical" evidence="9">
    <location>
        <begin position="119"/>
        <end position="137"/>
    </location>
</feature>
<keyword evidence="6" id="KW-0675">Receptor</keyword>
<feature type="transmembrane region" description="Helical" evidence="9">
    <location>
        <begin position="225"/>
        <end position="244"/>
    </location>
</feature>
<feature type="transmembrane region" description="Helical" evidence="9">
    <location>
        <begin position="42"/>
        <end position="65"/>
    </location>
</feature>
<dbReference type="PANTHER" id="PTHR24232:SF85">
    <property type="entry name" value="G-PROTEIN COUPLED RECEPTOR 4"/>
    <property type="match status" value="1"/>
</dbReference>
<comment type="subcellular location">
    <subcellularLocation>
        <location evidence="1">Membrane</location>
        <topology evidence="1">Multi-pass membrane protein</topology>
    </subcellularLocation>
</comment>
<feature type="transmembrane region" description="Helical" evidence="9">
    <location>
        <begin position="157"/>
        <end position="176"/>
    </location>
</feature>